<organism evidence="1 2">
    <name type="scientific">Rhodopirellula sallentina SM41</name>
    <dbReference type="NCBI Taxonomy" id="1263870"/>
    <lineage>
        <taxon>Bacteria</taxon>
        <taxon>Pseudomonadati</taxon>
        <taxon>Planctomycetota</taxon>
        <taxon>Planctomycetia</taxon>
        <taxon>Pirellulales</taxon>
        <taxon>Pirellulaceae</taxon>
        <taxon>Rhodopirellula</taxon>
    </lineage>
</organism>
<dbReference type="EMBL" id="ANOH01000299">
    <property type="protein sequence ID" value="EMI54130.1"/>
    <property type="molecule type" value="Genomic_DNA"/>
</dbReference>
<reference evidence="1 2" key="1">
    <citation type="journal article" date="2013" name="Mar. Genomics">
        <title>Expression of sulfatases in Rhodopirellula baltica and the diversity of sulfatases in the genus Rhodopirellula.</title>
        <authorList>
            <person name="Wegner C.E."/>
            <person name="Richter-Heitmann T."/>
            <person name="Klindworth A."/>
            <person name="Klockow C."/>
            <person name="Richter M."/>
            <person name="Achstetter T."/>
            <person name="Glockner F.O."/>
            <person name="Harder J."/>
        </authorList>
    </citation>
    <scope>NUCLEOTIDE SEQUENCE [LARGE SCALE GENOMIC DNA]</scope>
    <source>
        <strain evidence="1 2">SM41</strain>
    </source>
</reference>
<dbReference type="Proteomes" id="UP000011885">
    <property type="component" value="Unassembled WGS sequence"/>
</dbReference>
<name>M5TY64_9BACT</name>
<sequence length="237" mass="27394">MDSPNPNPFDSRVDLFDVRFEDVLPWKLLGNRLNAGMTSSGTSGILIDTTHLMRAASSTFFRHYAPFYTVHANWSALPVFSTIEKMSQLPSEELLRVHTAIGLNASTYVLHQGLAQTLRMLTEIMDPKQEEVERLRIWAERDMLFRQSYPVYEFNDQFWINSDSELLSNVSTGQETVFTEEVKGLFKSPVQIASACLFSLMWEDKTYVDFFEGIQPMNYDLHVQKMKRMMENNPWGV</sequence>
<evidence type="ECO:0000313" key="2">
    <source>
        <dbReference type="Proteomes" id="UP000011885"/>
    </source>
</evidence>
<accession>M5TY64</accession>
<evidence type="ECO:0000313" key="1">
    <source>
        <dbReference type="EMBL" id="EMI54130.1"/>
    </source>
</evidence>
<comment type="caution">
    <text evidence="1">The sequence shown here is derived from an EMBL/GenBank/DDBJ whole genome shotgun (WGS) entry which is preliminary data.</text>
</comment>
<dbReference type="AlphaFoldDB" id="M5TY64"/>
<gene>
    <name evidence="1" type="ORF">RSSM_04444</name>
</gene>
<proteinExistence type="predicted"/>
<keyword evidence="2" id="KW-1185">Reference proteome</keyword>
<protein>
    <submittedName>
        <fullName evidence="1">Uncharacterized protein</fullName>
    </submittedName>
</protein>
<dbReference type="PATRIC" id="fig|1263870.3.peg.4705"/>